<comment type="caution">
    <text evidence="2">The sequence shown here is derived from an EMBL/GenBank/DDBJ whole genome shotgun (WGS) entry which is preliminary data.</text>
</comment>
<dbReference type="EMBL" id="RAUE01000024">
    <property type="protein sequence ID" value="MBA0312256.1"/>
    <property type="molecule type" value="Genomic_DNA"/>
</dbReference>
<evidence type="ECO:0000313" key="2">
    <source>
        <dbReference type="EMBL" id="MBA0312256.1"/>
    </source>
</evidence>
<sequence length="69" mass="7841">MKKTKAIAPRINPQRAPRERRMDHNTVSRPKRASPAITFRGQAETVEEFKARGGQVQRLTASWEQCHAG</sequence>
<evidence type="ECO:0000313" key="3">
    <source>
        <dbReference type="Proteomes" id="UP000822271"/>
    </source>
</evidence>
<protein>
    <submittedName>
        <fullName evidence="2">Uncharacterized protein</fullName>
    </submittedName>
</protein>
<feature type="compositionally biased region" description="Basic and acidic residues" evidence="1">
    <location>
        <begin position="16"/>
        <end position="26"/>
    </location>
</feature>
<accession>A0AAW3S577</accession>
<proteinExistence type="predicted"/>
<name>A0AAW3S577_STEMA</name>
<reference evidence="2" key="2">
    <citation type="journal article" date="2020" name="Front. Microbiol.">
        <title>Genetic Variants of the DSF Quorum Sensing System in Stenotrophomonas maltophilia Influence Virulence and Resistance Phenotypes Among Genotypically Diverse Clinical Isolates.</title>
        <authorList>
            <person name="Yero D."/>
            <person name="Huedo P."/>
            <person name="Conchillo-Sole O."/>
            <person name="Martinez-Servat S."/>
            <person name="Mamat U."/>
            <person name="Coves X."/>
            <person name="Llanas F."/>
            <person name="Roca I."/>
            <person name="Vila J."/>
            <person name="Schaible U.E."/>
            <person name="Daura X."/>
            <person name="Gibert I."/>
        </authorList>
    </citation>
    <scope>NUCLEOTIDE SEQUENCE</scope>
    <source>
        <strain evidence="2">OG156</strain>
    </source>
</reference>
<dbReference type="AlphaFoldDB" id="A0AAW3S577"/>
<evidence type="ECO:0000256" key="1">
    <source>
        <dbReference type="SAM" id="MobiDB-lite"/>
    </source>
</evidence>
<dbReference type="RefSeq" id="WP_111187857.1">
    <property type="nucleotide sequence ID" value="NZ_JAXAYW010000010.1"/>
</dbReference>
<dbReference type="Proteomes" id="UP000822271">
    <property type="component" value="Unassembled WGS sequence"/>
</dbReference>
<reference evidence="2" key="1">
    <citation type="submission" date="2018-09" db="EMBL/GenBank/DDBJ databases">
        <authorList>
            <person name="Groschel M."/>
            <person name="Kohl T."/>
            <person name="Conchillo-Sole O."/>
            <person name="Mamat U."/>
            <person name="Yero D."/>
            <person name="Niemann S."/>
            <person name="Daura X."/>
            <person name="Gibert I."/>
        </authorList>
    </citation>
    <scope>NUCLEOTIDE SEQUENCE</scope>
    <source>
        <strain evidence="2">OG156</strain>
    </source>
</reference>
<organism evidence="2 3">
    <name type="scientific">Stenotrophomonas maltophilia</name>
    <name type="common">Pseudomonas maltophilia</name>
    <name type="synonym">Xanthomonas maltophilia</name>
    <dbReference type="NCBI Taxonomy" id="40324"/>
    <lineage>
        <taxon>Bacteria</taxon>
        <taxon>Pseudomonadati</taxon>
        <taxon>Pseudomonadota</taxon>
        <taxon>Gammaproteobacteria</taxon>
        <taxon>Lysobacterales</taxon>
        <taxon>Lysobacteraceae</taxon>
        <taxon>Stenotrophomonas</taxon>
        <taxon>Stenotrophomonas maltophilia group</taxon>
    </lineage>
</organism>
<feature type="region of interest" description="Disordered" evidence="1">
    <location>
        <begin position="1"/>
        <end position="33"/>
    </location>
</feature>
<gene>
    <name evidence="2" type="ORF">D7Y33_14770</name>
</gene>